<dbReference type="Proteomes" id="UP000245119">
    <property type="component" value="Linkage Group LG1"/>
</dbReference>
<dbReference type="OrthoDB" id="1700726at2759"/>
<evidence type="ECO:0000259" key="5">
    <source>
        <dbReference type="Pfam" id="PF00501"/>
    </source>
</evidence>
<evidence type="ECO:0000313" key="7">
    <source>
        <dbReference type="Proteomes" id="UP000245119"/>
    </source>
</evidence>
<dbReference type="AlphaFoldDB" id="A0A2T7PXN0"/>
<dbReference type="EC" id="6.2.1.3" evidence="3"/>
<dbReference type="Gene3D" id="3.40.50.12780">
    <property type="entry name" value="N-terminal domain of ligase-like"/>
    <property type="match status" value="2"/>
</dbReference>
<reference evidence="6 7" key="1">
    <citation type="submission" date="2018-04" db="EMBL/GenBank/DDBJ databases">
        <title>The genome of golden apple snail Pomacea canaliculata provides insight into stress tolerance and invasive adaptation.</title>
        <authorList>
            <person name="Liu C."/>
            <person name="Liu B."/>
            <person name="Ren Y."/>
            <person name="Zhang Y."/>
            <person name="Wang H."/>
            <person name="Li S."/>
            <person name="Jiang F."/>
            <person name="Yin L."/>
            <person name="Zhang G."/>
            <person name="Qian W."/>
            <person name="Fan W."/>
        </authorList>
    </citation>
    <scope>NUCLEOTIDE SEQUENCE [LARGE SCALE GENOMIC DNA]</scope>
    <source>
        <strain evidence="6">SZHN2017</strain>
        <tissue evidence="6">Muscle</tissue>
    </source>
</reference>
<dbReference type="PANTHER" id="PTHR43272:SF107">
    <property type="entry name" value="LONG-CHAIN-FATTY-ACID--COA LIGASE 5"/>
    <property type="match status" value="1"/>
</dbReference>
<dbReference type="GO" id="GO:0005783">
    <property type="term" value="C:endoplasmic reticulum"/>
    <property type="evidence" value="ECO:0007669"/>
    <property type="project" value="TreeGrafter"/>
</dbReference>
<evidence type="ECO:0000256" key="4">
    <source>
        <dbReference type="SAM" id="Phobius"/>
    </source>
</evidence>
<evidence type="ECO:0000256" key="1">
    <source>
        <dbReference type="ARBA" id="ARBA00022598"/>
    </source>
</evidence>
<keyword evidence="4" id="KW-1133">Transmembrane helix</keyword>
<keyword evidence="2" id="KW-0443">Lipid metabolism</keyword>
<keyword evidence="1" id="KW-0436">Ligase</keyword>
<protein>
    <recommendedName>
        <fullName evidence="3">long-chain-fatty-acid--CoA ligase</fullName>
        <ecNumber evidence="3">6.2.1.3</ecNumber>
    </recommendedName>
</protein>
<dbReference type="EMBL" id="PZQS01000001">
    <property type="protein sequence ID" value="PVD38183.1"/>
    <property type="molecule type" value="Genomic_DNA"/>
</dbReference>
<accession>A0A2T7PXN0</accession>
<dbReference type="STRING" id="400727.A0A2T7PXN0"/>
<feature type="domain" description="AMP-dependent synthetase/ligase" evidence="5">
    <location>
        <begin position="108"/>
        <end position="228"/>
    </location>
</feature>
<comment type="caution">
    <text evidence="6">The sequence shown here is derived from an EMBL/GenBank/DDBJ whole genome shotgun (WGS) entry which is preliminary data.</text>
</comment>
<proteinExistence type="predicted"/>
<keyword evidence="4" id="KW-0472">Membrane</keyword>
<keyword evidence="2" id="KW-0276">Fatty acid metabolism</keyword>
<organism evidence="6 7">
    <name type="scientific">Pomacea canaliculata</name>
    <name type="common">Golden apple snail</name>
    <dbReference type="NCBI Taxonomy" id="400727"/>
    <lineage>
        <taxon>Eukaryota</taxon>
        <taxon>Metazoa</taxon>
        <taxon>Spiralia</taxon>
        <taxon>Lophotrochozoa</taxon>
        <taxon>Mollusca</taxon>
        <taxon>Gastropoda</taxon>
        <taxon>Caenogastropoda</taxon>
        <taxon>Architaenioglossa</taxon>
        <taxon>Ampullarioidea</taxon>
        <taxon>Ampullariidae</taxon>
        <taxon>Pomacea</taxon>
    </lineage>
</organism>
<dbReference type="InterPro" id="IPR042099">
    <property type="entry name" value="ANL_N_sf"/>
</dbReference>
<evidence type="ECO:0000313" key="6">
    <source>
        <dbReference type="EMBL" id="PVD38183.1"/>
    </source>
</evidence>
<dbReference type="SUPFAM" id="SSF56801">
    <property type="entry name" value="Acetyl-CoA synthetase-like"/>
    <property type="match status" value="1"/>
</dbReference>
<feature type="transmembrane region" description="Helical" evidence="4">
    <location>
        <begin position="15"/>
        <end position="36"/>
    </location>
</feature>
<dbReference type="PANTHER" id="PTHR43272">
    <property type="entry name" value="LONG-CHAIN-FATTY-ACID--COA LIGASE"/>
    <property type="match status" value="1"/>
</dbReference>
<keyword evidence="4" id="KW-0812">Transmembrane</keyword>
<dbReference type="InterPro" id="IPR000873">
    <property type="entry name" value="AMP-dep_synth/lig_dom"/>
</dbReference>
<name>A0A2T7PXN0_POMCA</name>
<evidence type="ECO:0000256" key="3">
    <source>
        <dbReference type="ARBA" id="ARBA00026121"/>
    </source>
</evidence>
<keyword evidence="7" id="KW-1185">Reference proteome</keyword>
<evidence type="ECO:0000256" key="2">
    <source>
        <dbReference type="ARBA" id="ARBA00022832"/>
    </source>
</evidence>
<dbReference type="GO" id="GO:0016020">
    <property type="term" value="C:membrane"/>
    <property type="evidence" value="ECO:0007669"/>
    <property type="project" value="TreeGrafter"/>
</dbReference>
<sequence>MADVLKWIQELVGHTPGIVVVGSAVVGLLGFTSYLWSRPKPLSFGLDYDNQSFILQGGVRASRWTGQTGKLIEYLYDDAKTVYECFLRGRRITGDGKCLGTRSGPNREYEWMSYNQVFDKIQAFGSGLSQLGLNPGQKSILGIFAKNIPEWTIADMSCQMFSRISVALYETLGMDAVTYAINLCEISTIVCDTVQRAAALLNKATSIPSLKVIVLVEDITKELQDVAEAAGVTLVRFSDVEEMGKKDLQNPVTFQDLTPDDCHLSYLPLAHVYERANLVALLCHGSHVGYFSGDIKLLIDDLQALKPTYFPTVPRLLNKIRDKVISSAESSKVKSFFLNWALRSKLAEVNRGIIRRNSIWDKLIFGKVQELLGGRVKIVITGSAPLSQDVNNFIRCAFGCQVIEGYGQSECTTVITLQSPGDPVPGHVGGPIACNYVKLIDVAEMEYYAKDGIGEGEYIAPEKLETIYSHSKYVAQCFVDGNSLRSYCVAVVVPDPDVAQVWANNNNCPADIKQLCNNKNLKDTILKDMLDVGRKAELKGFEQVLDICLEPDSFSVESGLLTPTFKNRRPQLRKHFADKVAAIYAKFAE</sequence>
<dbReference type="GO" id="GO:0004467">
    <property type="term" value="F:long-chain fatty acid-CoA ligase activity"/>
    <property type="evidence" value="ECO:0007669"/>
    <property type="project" value="UniProtKB-EC"/>
</dbReference>
<gene>
    <name evidence="6" type="ORF">C0Q70_00794</name>
</gene>
<feature type="domain" description="AMP-dependent synthetase/ligase" evidence="5">
    <location>
        <begin position="255"/>
        <end position="455"/>
    </location>
</feature>
<dbReference type="Pfam" id="PF00501">
    <property type="entry name" value="AMP-binding"/>
    <property type="match status" value="2"/>
</dbReference>